<protein>
    <submittedName>
        <fullName evidence="1">Uncharacterized protein</fullName>
    </submittedName>
</protein>
<reference evidence="1" key="1">
    <citation type="submission" date="2020-11" db="EMBL/GenBank/DDBJ databases">
        <authorList>
            <person name="Davenport K.M."/>
            <person name="Bickhart D.M."/>
            <person name="Smith T.P.L."/>
            <person name="Murdoch B.M."/>
            <person name="Rosen B.D."/>
        </authorList>
    </citation>
    <scope>NUCLEOTIDE SEQUENCE [LARGE SCALE GENOMIC DNA]</scope>
    <source>
        <strain evidence="1">OAR_USU_Benz2616</strain>
    </source>
</reference>
<evidence type="ECO:0000313" key="1">
    <source>
        <dbReference type="Ensembl" id="ENSOARP00020051718.1"/>
    </source>
</evidence>
<accession>A0AC11DWG4</accession>
<sequence>MDWLDLLAVQGTHKSLLQHHNSKASILWCSAFFIVQLSHPDMTTGKTTALTVWTFVSKVMSLLCNTLSRFVIVFLPGSKHLLISWLLSASTVILEPQENRVCHCFLFFPFCLP</sequence>
<reference evidence="1" key="2">
    <citation type="submission" date="2025-08" db="UniProtKB">
        <authorList>
            <consortium name="Ensembl"/>
        </authorList>
    </citation>
    <scope>IDENTIFICATION</scope>
</reference>
<dbReference type="Ensembl" id="ENSOART00020058627.1">
    <property type="protein sequence ID" value="ENSOARP00020051718.1"/>
    <property type="gene ID" value="ENSOARG00020040190.1"/>
</dbReference>
<reference evidence="1" key="3">
    <citation type="submission" date="2025-09" db="UniProtKB">
        <authorList>
            <consortium name="Ensembl"/>
        </authorList>
    </citation>
    <scope>IDENTIFICATION</scope>
</reference>
<name>A0AC11DWG4_SHEEP</name>
<proteinExistence type="predicted"/>
<organism evidence="1">
    <name type="scientific">Ovis aries</name>
    <name type="common">Sheep</name>
    <dbReference type="NCBI Taxonomy" id="9940"/>
    <lineage>
        <taxon>Eukaryota</taxon>
        <taxon>Metazoa</taxon>
        <taxon>Chordata</taxon>
        <taxon>Craniata</taxon>
        <taxon>Vertebrata</taxon>
        <taxon>Euteleostomi</taxon>
        <taxon>Mammalia</taxon>
        <taxon>Eutheria</taxon>
        <taxon>Laurasiatheria</taxon>
        <taxon>Artiodactyla</taxon>
        <taxon>Ruminantia</taxon>
        <taxon>Pecora</taxon>
        <taxon>Bovidae</taxon>
        <taxon>Caprinae</taxon>
        <taxon>Ovis</taxon>
    </lineage>
</organism>